<dbReference type="RefSeq" id="WP_263072310.1">
    <property type="nucleotide sequence ID" value="NZ_JAOUSF010000002.1"/>
</dbReference>
<gene>
    <name evidence="1" type="ORF">OEV98_06000</name>
</gene>
<comment type="caution">
    <text evidence="1">The sequence shown here is derived from an EMBL/GenBank/DDBJ whole genome shotgun (WGS) entry which is preliminary data.</text>
</comment>
<sequence length="158" mass="17679">MAIFRNSAIVVLLCLVGLWYFGYFDKPEDTVAKFGDSVNSLDLDGILETLNPEETKQVRAVSNLLGTVSEAISGVNVVDTIVPLLPSLVGYVDENSDGSMPKLDFEFLHTDMNLLRTEATVEANVQFTDENGNTEEQACTIYLEKQDRKWYIMDMVDQ</sequence>
<evidence type="ECO:0000313" key="1">
    <source>
        <dbReference type="EMBL" id="MCU9613102.1"/>
    </source>
</evidence>
<evidence type="ECO:0000313" key="2">
    <source>
        <dbReference type="Proteomes" id="UP001209318"/>
    </source>
</evidence>
<proteinExistence type="predicted"/>
<keyword evidence="2" id="KW-1185">Reference proteome</keyword>
<organism evidence="1 2">
    <name type="scientific">Perspicuibacillus lycopersici</name>
    <dbReference type="NCBI Taxonomy" id="1325689"/>
    <lineage>
        <taxon>Bacteria</taxon>
        <taxon>Bacillati</taxon>
        <taxon>Bacillota</taxon>
        <taxon>Bacilli</taxon>
        <taxon>Bacillales</taxon>
        <taxon>Bacillaceae</taxon>
        <taxon>Perspicuibacillus</taxon>
    </lineage>
</organism>
<dbReference type="AlphaFoldDB" id="A0AAE3IRH9"/>
<dbReference type="EMBL" id="JAOUSF010000002">
    <property type="protein sequence ID" value="MCU9613102.1"/>
    <property type="molecule type" value="Genomic_DNA"/>
</dbReference>
<dbReference type="Proteomes" id="UP001209318">
    <property type="component" value="Unassembled WGS sequence"/>
</dbReference>
<name>A0AAE3IRH9_9BACI</name>
<accession>A0AAE3IRH9</accession>
<reference evidence="1" key="1">
    <citation type="submission" date="2022-10" db="EMBL/GenBank/DDBJ databases">
        <title>Description of Fervidibacillus gen. nov. in the family Fervidibacillaceae fam. nov. with two species, Fervidibacillus albus sp. nov., and Fervidibacillus halotolerans sp. nov., isolated from tidal flat sediments.</title>
        <authorList>
            <person name="Kwon K.K."/>
            <person name="Yang S.-H."/>
        </authorList>
    </citation>
    <scope>NUCLEOTIDE SEQUENCE</scope>
    <source>
        <strain evidence="1">JCM 19140</strain>
    </source>
</reference>
<protein>
    <submittedName>
        <fullName evidence="1">Uncharacterized protein</fullName>
    </submittedName>
</protein>